<comment type="similarity">
    <text evidence="1">Belongs to the universal ribosomal protein uL1 family.</text>
</comment>
<dbReference type="PANTHER" id="PTHR36427">
    <property type="entry name" value="54S RIBOSOMAL PROTEIN L1, MITOCHONDRIAL"/>
    <property type="match status" value="1"/>
</dbReference>
<dbReference type="InterPro" id="IPR028364">
    <property type="entry name" value="Ribosomal_uL1/biogenesis"/>
</dbReference>
<sequence>MQVLDAVTASVNMMNDADWKLGVISRLITFGKGVLMLSSISNGIIWAACSSSRAIIGHPEFCLLLPSTYSLQQYRGRKRNLKRALTKQERQERRLKREAKEAERKKYTFMQRIQISRMKHMTSISEQFPGRLNPAKEAHLPDKPTTNIFIRSAYKTQYYSVSEALQMHREMQQPSIYNNPNAHIRLRMELNMTTEKKTKMVADSEELVPIPYPFKHNEKRTILAFAYEQHNRDAAVEAGAEIALGPDMIKKIIKGMFRIDDYDFCVAHTDMASSILPLRGILRSRFPNKINGGLGDNFQEIIGKFKNGVKLSIRGDPIMPIWGLCDTIIGRLKMNDDELKANIGAVIEALCKHRNPALGPFINRALLMVIPGDAHFALDVNPFLPIPTEQEIEKIEKRMKKKKKGPESAKIDNPEALSSSADA</sequence>
<accession>A0A1I8EPD9</accession>
<evidence type="ECO:0000256" key="3">
    <source>
        <dbReference type="ARBA" id="ARBA00023274"/>
    </source>
</evidence>
<keyword evidence="3" id="KW-0687">Ribonucleoprotein</keyword>
<evidence type="ECO:0000256" key="2">
    <source>
        <dbReference type="ARBA" id="ARBA00022980"/>
    </source>
</evidence>
<dbReference type="Pfam" id="PF00687">
    <property type="entry name" value="Ribosomal_L1"/>
    <property type="match status" value="1"/>
</dbReference>
<protein>
    <recommendedName>
        <fullName evidence="6">Ribosomal protein L1</fullName>
    </recommendedName>
</protein>
<feature type="region of interest" description="Disordered" evidence="4">
    <location>
        <begin position="82"/>
        <end position="101"/>
    </location>
</feature>
<name>A0A1I8EPD9_WUCBA</name>
<evidence type="ECO:0000313" key="5">
    <source>
        <dbReference type="WBParaSite" id="maker-PairedContig_381-snap-gene-0.27-mRNA-1"/>
    </source>
</evidence>
<dbReference type="GO" id="GO:0005840">
    <property type="term" value="C:ribosome"/>
    <property type="evidence" value="ECO:0007669"/>
    <property type="project" value="UniProtKB-KW"/>
</dbReference>
<dbReference type="STRING" id="6293.A0A1I8EPD9"/>
<evidence type="ECO:0000256" key="1">
    <source>
        <dbReference type="ARBA" id="ARBA00010531"/>
    </source>
</evidence>
<dbReference type="AlphaFoldDB" id="A0A1I8EPD9"/>
<dbReference type="GO" id="GO:1990904">
    <property type="term" value="C:ribonucleoprotein complex"/>
    <property type="evidence" value="ECO:0007669"/>
    <property type="project" value="UniProtKB-KW"/>
</dbReference>
<dbReference type="InterPro" id="IPR023674">
    <property type="entry name" value="Ribosomal_uL1-like"/>
</dbReference>
<dbReference type="InterPro" id="IPR016095">
    <property type="entry name" value="Ribosomal_uL1_3-a/b-sand"/>
</dbReference>
<dbReference type="WBParaSite" id="maker-PairedContig_381-snap-gene-0.27-mRNA-1">
    <property type="protein sequence ID" value="maker-PairedContig_381-snap-gene-0.27-mRNA-1"/>
    <property type="gene ID" value="maker-PairedContig_381-snap-gene-0.27"/>
</dbReference>
<dbReference type="Gene3D" id="3.40.50.790">
    <property type="match status" value="1"/>
</dbReference>
<feature type="region of interest" description="Disordered" evidence="4">
    <location>
        <begin position="396"/>
        <end position="423"/>
    </location>
</feature>
<evidence type="ECO:0008006" key="6">
    <source>
        <dbReference type="Google" id="ProtNLM"/>
    </source>
</evidence>
<dbReference type="Gene3D" id="3.30.190.20">
    <property type="match status" value="1"/>
</dbReference>
<proteinExistence type="inferred from homology"/>
<organism evidence="5">
    <name type="scientific">Wuchereria bancrofti</name>
    <dbReference type="NCBI Taxonomy" id="6293"/>
    <lineage>
        <taxon>Eukaryota</taxon>
        <taxon>Metazoa</taxon>
        <taxon>Ecdysozoa</taxon>
        <taxon>Nematoda</taxon>
        <taxon>Chromadorea</taxon>
        <taxon>Rhabditida</taxon>
        <taxon>Spirurina</taxon>
        <taxon>Spiruromorpha</taxon>
        <taxon>Filarioidea</taxon>
        <taxon>Onchocercidae</taxon>
        <taxon>Wuchereria</taxon>
    </lineage>
</organism>
<reference evidence="5" key="1">
    <citation type="submission" date="2016-11" db="UniProtKB">
        <authorList>
            <consortium name="WormBaseParasite"/>
        </authorList>
    </citation>
    <scope>IDENTIFICATION</scope>
    <source>
        <strain evidence="5">pt0022</strain>
    </source>
</reference>
<dbReference type="SUPFAM" id="SSF56808">
    <property type="entry name" value="Ribosomal protein L1"/>
    <property type="match status" value="1"/>
</dbReference>
<keyword evidence="2" id="KW-0689">Ribosomal protein</keyword>
<dbReference type="PANTHER" id="PTHR36427:SF3">
    <property type="entry name" value="LARGE RIBOSOMAL SUBUNIT PROTEIN UL1M"/>
    <property type="match status" value="1"/>
</dbReference>
<evidence type="ECO:0000256" key="4">
    <source>
        <dbReference type="SAM" id="MobiDB-lite"/>
    </source>
</evidence>